<keyword evidence="2" id="KW-1185">Reference proteome</keyword>
<dbReference type="Proteomes" id="UP001322277">
    <property type="component" value="Chromosome 10"/>
</dbReference>
<organism evidence="1 2">
    <name type="scientific">Colletotrichum destructivum</name>
    <dbReference type="NCBI Taxonomy" id="34406"/>
    <lineage>
        <taxon>Eukaryota</taxon>
        <taxon>Fungi</taxon>
        <taxon>Dikarya</taxon>
        <taxon>Ascomycota</taxon>
        <taxon>Pezizomycotina</taxon>
        <taxon>Sordariomycetes</taxon>
        <taxon>Hypocreomycetidae</taxon>
        <taxon>Glomerellales</taxon>
        <taxon>Glomerellaceae</taxon>
        <taxon>Colletotrichum</taxon>
        <taxon>Colletotrichum destructivum species complex</taxon>
    </lineage>
</organism>
<reference evidence="2" key="1">
    <citation type="journal article" date="2023" name="bioRxiv">
        <title>Complete genome of the Medicago anthracnose fungus, Colletotrichum destructivum, reveals a mini-chromosome-like region within a core chromosome.</title>
        <authorList>
            <person name="Lapalu N."/>
            <person name="Simon A."/>
            <person name="Lu A."/>
            <person name="Plaumann P.-L."/>
            <person name="Amselem J."/>
            <person name="Pigne S."/>
            <person name="Auger A."/>
            <person name="Koch C."/>
            <person name="Dallery J.-F."/>
            <person name="O'Connell R.J."/>
        </authorList>
    </citation>
    <scope>NUCLEOTIDE SEQUENCE [LARGE SCALE GENOMIC DNA]</scope>
    <source>
        <strain evidence="2">CBS 520.97</strain>
    </source>
</reference>
<dbReference type="KEGG" id="cdet:87951207"/>
<evidence type="ECO:0000313" key="2">
    <source>
        <dbReference type="Proteomes" id="UP001322277"/>
    </source>
</evidence>
<accession>A0AAX4J2Q3</accession>
<proteinExistence type="predicted"/>
<dbReference type="RefSeq" id="XP_062786914.1">
    <property type="nucleotide sequence ID" value="XM_062930863.1"/>
</dbReference>
<dbReference type="AlphaFoldDB" id="A0AAX4J2Q3"/>
<name>A0AAX4J2Q3_9PEZI</name>
<protein>
    <submittedName>
        <fullName evidence="1">Uncharacterized protein</fullName>
    </submittedName>
</protein>
<dbReference type="EMBL" id="CP137314">
    <property type="protein sequence ID" value="WQF89693.1"/>
    <property type="molecule type" value="Genomic_DNA"/>
</dbReference>
<evidence type="ECO:0000313" key="1">
    <source>
        <dbReference type="EMBL" id="WQF89693.1"/>
    </source>
</evidence>
<sequence>MPGHYSYSQCSVLWSCGTGWGAWPVCHSVSDGSTFLNSTLSAPGLVNIHDATVESCSLLVNGERAGWQVFTVCLVKSRHSNTFHQLYHSVHILRREYTRGIDWSARIVRARGRTNALNTNTSQAPNKVPLPHLELSAIVGMSRLWLAVMIHTWVMRMS</sequence>
<gene>
    <name evidence="1" type="ORF">CDEST_14707</name>
</gene>
<dbReference type="GeneID" id="87951207"/>